<comment type="caution">
    <text evidence="3">The sequence shown here is derived from an EMBL/GenBank/DDBJ whole genome shotgun (WGS) entry which is preliminary data.</text>
</comment>
<dbReference type="Pfam" id="PF26205">
    <property type="entry name" value="SH3_actinomycetes"/>
    <property type="match status" value="1"/>
</dbReference>
<dbReference type="CDD" id="cd04606">
    <property type="entry name" value="CBS_pair_Mg_transporter"/>
    <property type="match status" value="1"/>
</dbReference>
<dbReference type="SUPFAM" id="SSF50346">
    <property type="entry name" value="PRC-barrel domain"/>
    <property type="match status" value="1"/>
</dbReference>
<dbReference type="InterPro" id="IPR027275">
    <property type="entry name" value="PRC-brl_dom"/>
</dbReference>
<reference evidence="3" key="1">
    <citation type="submission" date="2021-01" db="EMBL/GenBank/DDBJ databases">
        <title>Whole genome shotgun sequence of Acrocarpospora phusangensis NBRC 108782.</title>
        <authorList>
            <person name="Komaki H."/>
            <person name="Tamura T."/>
        </authorList>
    </citation>
    <scope>NUCLEOTIDE SEQUENCE</scope>
    <source>
        <strain evidence="3">NBRC 108782</strain>
    </source>
</reference>
<evidence type="ECO:0000256" key="1">
    <source>
        <dbReference type="PROSITE-ProRule" id="PRU00703"/>
    </source>
</evidence>
<dbReference type="InterPro" id="IPR046342">
    <property type="entry name" value="CBS_dom_sf"/>
</dbReference>
<dbReference type="SUPFAM" id="SSF158791">
    <property type="entry name" value="MgtE N-terminal domain-like"/>
    <property type="match status" value="1"/>
</dbReference>
<keyword evidence="4" id="KW-1185">Reference proteome</keyword>
<dbReference type="InterPro" id="IPR058838">
    <property type="entry name" value="SH3_actinomycetes"/>
</dbReference>
<protein>
    <submittedName>
        <fullName evidence="3">Magnesium transporter</fullName>
    </submittedName>
</protein>
<accession>A0A919QG78</accession>
<dbReference type="Proteomes" id="UP000640052">
    <property type="component" value="Unassembled WGS sequence"/>
</dbReference>
<evidence type="ECO:0000313" key="4">
    <source>
        <dbReference type="Proteomes" id="UP000640052"/>
    </source>
</evidence>
<dbReference type="Gene3D" id="3.10.580.10">
    <property type="entry name" value="CBS-domain"/>
    <property type="match status" value="1"/>
</dbReference>
<dbReference type="InterPro" id="IPR006669">
    <property type="entry name" value="MgtE_transporter"/>
</dbReference>
<proteinExistence type="predicted"/>
<dbReference type="GO" id="GO:0015095">
    <property type="term" value="F:magnesium ion transmembrane transporter activity"/>
    <property type="evidence" value="ECO:0007669"/>
    <property type="project" value="InterPro"/>
</dbReference>
<dbReference type="PROSITE" id="PS51371">
    <property type="entry name" value="CBS"/>
    <property type="match status" value="1"/>
</dbReference>
<dbReference type="InterPro" id="IPR000644">
    <property type="entry name" value="CBS_dom"/>
</dbReference>
<dbReference type="Gene3D" id="1.25.60.10">
    <property type="entry name" value="MgtE N-terminal domain-like"/>
    <property type="match status" value="1"/>
</dbReference>
<dbReference type="GO" id="GO:0016020">
    <property type="term" value="C:membrane"/>
    <property type="evidence" value="ECO:0007669"/>
    <property type="project" value="InterPro"/>
</dbReference>
<gene>
    <name evidence="3" type="ORF">Aph01nite_56160</name>
</gene>
<dbReference type="AlphaFoldDB" id="A0A919QG78"/>
<name>A0A919QG78_9ACTN</name>
<feature type="domain" description="CBS" evidence="2">
    <location>
        <begin position="340"/>
        <end position="401"/>
    </location>
</feature>
<dbReference type="PANTHER" id="PTHR43773">
    <property type="entry name" value="MAGNESIUM TRANSPORTER MGTE"/>
    <property type="match status" value="1"/>
</dbReference>
<dbReference type="RefSeq" id="WP_239162021.1">
    <property type="nucleotide sequence ID" value="NZ_BOOA01000053.1"/>
</dbReference>
<dbReference type="InterPro" id="IPR038076">
    <property type="entry name" value="MgtE_N_sf"/>
</dbReference>
<dbReference type="PANTHER" id="PTHR43773:SF1">
    <property type="entry name" value="MAGNESIUM TRANSPORTER MGTE"/>
    <property type="match status" value="1"/>
</dbReference>
<dbReference type="SMART" id="SM00924">
    <property type="entry name" value="MgtE_N"/>
    <property type="match status" value="1"/>
</dbReference>
<sequence length="401" mass="44106">MDRIFAARLAGLPVFDPAGDRIGRIRDVVVALRGTLPPRVHGFVVEVQPRRRVFLPITRIISMETGAVIFTGRLNLRRFEQRQSETLAIGELLDRHVAHDGEPGTVLDLAMEHRPPEWLITKVAVRHGTRRRGQTVIADWNQVTGLEATQPDQGAAGLLAAFETMRPADLANLLQELPDRRMAQVAAALDDDRLADVLEELPDRDQVVVLGNLDAERAADVLAEMGPDDAADLLQDLPAEQAENLLQLMIPEEADPVRRLLDYPEETAGGMMTTEPVILPPSATVAEALAHVRNQELTPAVAAQVFVSRSPTETPTGRYLGLVHFQRLLREPPSTLLGALVDLSLDPIRPDFTLPEVASYLATYNIVASPVVDGIGRLLGAVTVDDVLDHLLPEDWRERHD</sequence>
<evidence type="ECO:0000313" key="3">
    <source>
        <dbReference type="EMBL" id="GIH27306.1"/>
    </source>
</evidence>
<dbReference type="EMBL" id="BOOA01000053">
    <property type="protein sequence ID" value="GIH27306.1"/>
    <property type="molecule type" value="Genomic_DNA"/>
</dbReference>
<evidence type="ECO:0000259" key="2">
    <source>
        <dbReference type="PROSITE" id="PS51371"/>
    </source>
</evidence>
<dbReference type="SUPFAM" id="SSF54631">
    <property type="entry name" value="CBS-domain pair"/>
    <property type="match status" value="1"/>
</dbReference>
<dbReference type="Pfam" id="PF05239">
    <property type="entry name" value="PRC"/>
    <property type="match status" value="1"/>
</dbReference>
<organism evidence="3 4">
    <name type="scientific">Acrocarpospora phusangensis</name>
    <dbReference type="NCBI Taxonomy" id="1070424"/>
    <lineage>
        <taxon>Bacteria</taxon>
        <taxon>Bacillati</taxon>
        <taxon>Actinomycetota</taxon>
        <taxon>Actinomycetes</taxon>
        <taxon>Streptosporangiales</taxon>
        <taxon>Streptosporangiaceae</taxon>
        <taxon>Acrocarpospora</taxon>
    </lineage>
</organism>
<dbReference type="Pfam" id="PF03448">
    <property type="entry name" value="MgtE_N"/>
    <property type="match status" value="1"/>
</dbReference>
<dbReference type="InterPro" id="IPR011033">
    <property type="entry name" value="PRC_barrel-like_sf"/>
</dbReference>
<keyword evidence="1" id="KW-0129">CBS domain</keyword>
<dbReference type="Pfam" id="PF00571">
    <property type="entry name" value="CBS"/>
    <property type="match status" value="2"/>
</dbReference>
<dbReference type="InterPro" id="IPR006668">
    <property type="entry name" value="Mg_transptr_MgtE_intracell_dom"/>
</dbReference>